<evidence type="ECO:0000256" key="6">
    <source>
        <dbReference type="ARBA" id="ARBA00023242"/>
    </source>
</evidence>
<feature type="compositionally biased region" description="Acidic residues" evidence="7">
    <location>
        <begin position="317"/>
        <end position="338"/>
    </location>
</feature>
<dbReference type="GO" id="GO:0005634">
    <property type="term" value="C:nucleus"/>
    <property type="evidence" value="ECO:0007669"/>
    <property type="project" value="UniProtKB-SubCell"/>
</dbReference>
<feature type="region of interest" description="Disordered" evidence="7">
    <location>
        <begin position="80"/>
        <end position="124"/>
    </location>
</feature>
<evidence type="ECO:0000256" key="5">
    <source>
        <dbReference type="ARBA" id="ARBA00022884"/>
    </source>
</evidence>
<dbReference type="Proteomes" id="UP001591681">
    <property type="component" value="Unassembled WGS sequence"/>
</dbReference>
<protein>
    <recommendedName>
        <fullName evidence="10">Shiftless antiviral inhibitor of ribosomal frameshifting protein</fullName>
    </recommendedName>
</protein>
<keyword evidence="4" id="KW-0963">Cytoplasm</keyword>
<comment type="caution">
    <text evidence="8">The sequence shown here is derived from an EMBL/GenBank/DDBJ whole genome shotgun (WGS) entry which is preliminary data.</text>
</comment>
<evidence type="ECO:0000256" key="4">
    <source>
        <dbReference type="ARBA" id="ARBA00022490"/>
    </source>
</evidence>
<comment type="subcellular location">
    <subcellularLocation>
        <location evidence="2">Cytoplasm</location>
        <location evidence="2">P-body</location>
    </subcellularLocation>
    <subcellularLocation>
        <location evidence="1">Nucleus</location>
    </subcellularLocation>
</comment>
<evidence type="ECO:0000256" key="3">
    <source>
        <dbReference type="ARBA" id="ARBA00005469"/>
    </source>
</evidence>
<comment type="similarity">
    <text evidence="3">Belongs to the SHFL family.</text>
</comment>
<feature type="region of interest" description="Disordered" evidence="7">
    <location>
        <begin position="266"/>
        <end position="295"/>
    </location>
</feature>
<evidence type="ECO:0008006" key="10">
    <source>
        <dbReference type="Google" id="ProtNLM"/>
    </source>
</evidence>
<keyword evidence="9" id="KW-1185">Reference proteome</keyword>
<evidence type="ECO:0000313" key="9">
    <source>
        <dbReference type="Proteomes" id="UP001591681"/>
    </source>
</evidence>
<dbReference type="AlphaFoldDB" id="A0ABD1KS31"/>
<name>A0ABD1KS31_9TELE</name>
<dbReference type="GO" id="GO:0000932">
    <property type="term" value="C:P-body"/>
    <property type="evidence" value="ECO:0007669"/>
    <property type="project" value="UniProtKB-SubCell"/>
</dbReference>
<keyword evidence="5" id="KW-0694">RNA-binding</keyword>
<gene>
    <name evidence="8" type="ORF">ACEWY4_003329</name>
</gene>
<keyword evidence="6" id="KW-0539">Nucleus</keyword>
<dbReference type="Pfam" id="PF15135">
    <property type="entry name" value="UPF0515"/>
    <property type="match status" value="1"/>
</dbReference>
<dbReference type="PANTHER" id="PTHR16135">
    <property type="entry name" value="REPRESSOR OF YIELD OF DENV PROTEIN"/>
    <property type="match status" value="1"/>
</dbReference>
<dbReference type="InterPro" id="IPR026795">
    <property type="entry name" value="SHFL"/>
</dbReference>
<dbReference type="GO" id="GO:0003723">
    <property type="term" value="F:RNA binding"/>
    <property type="evidence" value="ECO:0007669"/>
    <property type="project" value="UniProtKB-KW"/>
</dbReference>
<dbReference type="EMBL" id="JBHFQA010000003">
    <property type="protein sequence ID" value="KAL2101568.1"/>
    <property type="molecule type" value="Genomic_DNA"/>
</dbReference>
<feature type="compositionally biased region" description="Basic residues" evidence="7">
    <location>
        <begin position="271"/>
        <end position="281"/>
    </location>
</feature>
<feature type="compositionally biased region" description="Polar residues" evidence="7">
    <location>
        <begin position="85"/>
        <end position="100"/>
    </location>
</feature>
<organism evidence="8 9">
    <name type="scientific">Coilia grayii</name>
    <name type="common">Gray's grenadier anchovy</name>
    <dbReference type="NCBI Taxonomy" id="363190"/>
    <lineage>
        <taxon>Eukaryota</taxon>
        <taxon>Metazoa</taxon>
        <taxon>Chordata</taxon>
        <taxon>Craniata</taxon>
        <taxon>Vertebrata</taxon>
        <taxon>Euteleostomi</taxon>
        <taxon>Actinopterygii</taxon>
        <taxon>Neopterygii</taxon>
        <taxon>Teleostei</taxon>
        <taxon>Clupei</taxon>
        <taxon>Clupeiformes</taxon>
        <taxon>Clupeoidei</taxon>
        <taxon>Engraulidae</taxon>
        <taxon>Coilinae</taxon>
        <taxon>Coilia</taxon>
    </lineage>
</organism>
<proteinExistence type="inferred from homology"/>
<dbReference type="PANTHER" id="PTHR16135:SF2">
    <property type="entry name" value="SHIFTLESS ANTIVIRAL INHIBITOR OF RIBOSOMAL FRAMESHIFTING PROTEIN"/>
    <property type="match status" value="1"/>
</dbReference>
<reference evidence="8 9" key="1">
    <citation type="submission" date="2024-09" db="EMBL/GenBank/DDBJ databases">
        <title>A chromosome-level genome assembly of Gray's grenadier anchovy, Coilia grayii.</title>
        <authorList>
            <person name="Fu Z."/>
        </authorList>
    </citation>
    <scope>NUCLEOTIDE SEQUENCE [LARGE SCALE GENOMIC DNA]</scope>
    <source>
        <strain evidence="8">G4</strain>
        <tissue evidence="8">Muscle</tissue>
    </source>
</reference>
<feature type="region of interest" description="Disordered" evidence="7">
    <location>
        <begin position="311"/>
        <end position="346"/>
    </location>
</feature>
<evidence type="ECO:0000256" key="1">
    <source>
        <dbReference type="ARBA" id="ARBA00004123"/>
    </source>
</evidence>
<accession>A0ABD1KS31</accession>
<sequence>MSRLQDEVELEISVRRLREKFHGKISIDKAALLMRRYGNNHRIIAMEIVLMKDRELDDEDRHDLNNDITVKNVVEKLKAEEENHTGPQSHSSTGQASSQDRLPKSGNKPKANKQPNEDKDIQEVGQRLRILPLTEKNLRMFENAQRDLIPSDVHQFACTQCDSDWWRRVAQRKRVSRCFKCKRKYDPVPADKMWGIGEFSCPNCTRTFRGFGRMDLGSPCYGCRSIITPTQILPPRRNIMGPRTKNPHSCFAEDCYNRQEPHVRGTECVHPRSRQRNRKPRVVNPSPAHISSGSTVNTCLSQGSILDLYEHVREDVIYEDEEEEEEEEDDDDDDDADTDSSAGSNR</sequence>
<evidence type="ECO:0000256" key="2">
    <source>
        <dbReference type="ARBA" id="ARBA00004201"/>
    </source>
</evidence>
<evidence type="ECO:0000313" key="8">
    <source>
        <dbReference type="EMBL" id="KAL2101568.1"/>
    </source>
</evidence>
<evidence type="ECO:0000256" key="7">
    <source>
        <dbReference type="SAM" id="MobiDB-lite"/>
    </source>
</evidence>